<dbReference type="Proteomes" id="UP001268819">
    <property type="component" value="Unassembled WGS sequence"/>
</dbReference>
<name>A0ABU1PQZ4_9PSEU</name>
<dbReference type="PROSITE" id="PS51257">
    <property type="entry name" value="PROKAR_LIPOPROTEIN"/>
    <property type="match status" value="1"/>
</dbReference>
<keyword evidence="4" id="KW-1185">Reference proteome</keyword>
<evidence type="ECO:0000256" key="1">
    <source>
        <dbReference type="SAM" id="MobiDB-lite"/>
    </source>
</evidence>
<evidence type="ECO:0000313" key="4">
    <source>
        <dbReference type="Proteomes" id="UP001268819"/>
    </source>
</evidence>
<evidence type="ECO:0000256" key="2">
    <source>
        <dbReference type="SAM" id="SignalP"/>
    </source>
</evidence>
<feature type="compositionally biased region" description="Low complexity" evidence="1">
    <location>
        <begin position="39"/>
        <end position="57"/>
    </location>
</feature>
<feature type="chain" id="PRO_5047060649" description="Subtilisin inhibitor-like" evidence="2">
    <location>
        <begin position="20"/>
        <end position="159"/>
    </location>
</feature>
<gene>
    <name evidence="3" type="ORF">J2S66_001449</name>
</gene>
<organism evidence="3 4">
    <name type="scientific">Saccharothrix longispora</name>
    <dbReference type="NCBI Taxonomy" id="33920"/>
    <lineage>
        <taxon>Bacteria</taxon>
        <taxon>Bacillati</taxon>
        <taxon>Actinomycetota</taxon>
        <taxon>Actinomycetes</taxon>
        <taxon>Pseudonocardiales</taxon>
        <taxon>Pseudonocardiaceae</taxon>
        <taxon>Saccharothrix</taxon>
    </lineage>
</organism>
<dbReference type="RefSeq" id="WP_310305332.1">
    <property type="nucleotide sequence ID" value="NZ_BAAAXB010000001.1"/>
</dbReference>
<dbReference type="EMBL" id="JAVDSG010000001">
    <property type="protein sequence ID" value="MDR6593065.1"/>
    <property type="molecule type" value="Genomic_DNA"/>
</dbReference>
<protein>
    <recommendedName>
        <fullName evidence="5">Subtilisin inhibitor-like</fullName>
    </recommendedName>
</protein>
<feature type="signal peptide" evidence="2">
    <location>
        <begin position="1"/>
        <end position="19"/>
    </location>
</feature>
<comment type="caution">
    <text evidence="3">The sequence shown here is derived from an EMBL/GenBank/DDBJ whole genome shotgun (WGS) entry which is preliminary data.</text>
</comment>
<sequence length="159" mass="15939">MRIAVVVALLALATGCSTAVTGTGTGGAAVTTTTTAATTTAATAATTTTAPAEDTTGPTPPPIPAIDEGAPAQYCDQPFTGALGKDMLAVVVETPSGRLGCDEAGAVLADYYAERRDPRTGLPPLAVAGMSCNQVPEGQLPQVVCVGEDDLIYAMWPQT</sequence>
<evidence type="ECO:0008006" key="5">
    <source>
        <dbReference type="Google" id="ProtNLM"/>
    </source>
</evidence>
<evidence type="ECO:0000313" key="3">
    <source>
        <dbReference type="EMBL" id="MDR6593065.1"/>
    </source>
</evidence>
<accession>A0ABU1PQZ4</accession>
<reference evidence="3 4" key="1">
    <citation type="submission" date="2023-07" db="EMBL/GenBank/DDBJ databases">
        <title>Sequencing the genomes of 1000 actinobacteria strains.</title>
        <authorList>
            <person name="Klenk H.-P."/>
        </authorList>
    </citation>
    <scope>NUCLEOTIDE SEQUENCE [LARGE SCALE GENOMIC DNA]</scope>
    <source>
        <strain evidence="3 4">DSM 43749</strain>
    </source>
</reference>
<feature type="region of interest" description="Disordered" evidence="1">
    <location>
        <begin position="39"/>
        <end position="62"/>
    </location>
</feature>
<keyword evidence="2" id="KW-0732">Signal</keyword>
<proteinExistence type="predicted"/>